<dbReference type="InterPro" id="IPR006127">
    <property type="entry name" value="ZnuA-like"/>
</dbReference>
<name>A0A5C0XNC6_PYRFU</name>
<evidence type="ECO:0000256" key="4">
    <source>
        <dbReference type="ARBA" id="ARBA00022729"/>
    </source>
</evidence>
<dbReference type="OrthoDB" id="50488at2157"/>
<dbReference type="GeneID" id="13302168"/>
<dbReference type="Proteomes" id="UP000324354">
    <property type="component" value="Chromosome"/>
</dbReference>
<dbReference type="GeneID" id="41712161"/>
<dbReference type="CDD" id="cd01145">
    <property type="entry name" value="TroA_c"/>
    <property type="match status" value="1"/>
</dbReference>
<keyword evidence="2" id="KW-0813">Transport</keyword>
<dbReference type="SUPFAM" id="SSF53807">
    <property type="entry name" value="Helical backbone' metal receptor"/>
    <property type="match status" value="1"/>
</dbReference>
<evidence type="ECO:0000256" key="3">
    <source>
        <dbReference type="ARBA" id="ARBA00022723"/>
    </source>
</evidence>
<dbReference type="PANTHER" id="PTHR42953">
    <property type="entry name" value="HIGH-AFFINITY ZINC UPTAKE SYSTEM PROTEIN ZNUA-RELATED"/>
    <property type="match status" value="1"/>
</dbReference>
<dbReference type="RefSeq" id="WP_011011487.1">
    <property type="nucleotide sequence ID" value="NC_003413.1"/>
</dbReference>
<organism evidence="6 7">
    <name type="scientific">Pyrococcus furiosus (strain ATCC 43587 / DSM 3638 / JCM 8422 / Vc1)</name>
    <dbReference type="NCBI Taxonomy" id="186497"/>
    <lineage>
        <taxon>Archaea</taxon>
        <taxon>Methanobacteriati</taxon>
        <taxon>Methanobacteriota</taxon>
        <taxon>Thermococci</taxon>
        <taxon>Thermococcales</taxon>
        <taxon>Thermococcaceae</taxon>
        <taxon>Pyrococcus</taxon>
    </lineage>
</organism>
<keyword evidence="5" id="KW-0812">Transmembrane</keyword>
<dbReference type="Pfam" id="PF01297">
    <property type="entry name" value="ZnuA"/>
    <property type="match status" value="1"/>
</dbReference>
<dbReference type="InterPro" id="IPR050492">
    <property type="entry name" value="Bact_metal-bind_prot9"/>
</dbReference>
<feature type="transmembrane region" description="Helical" evidence="5">
    <location>
        <begin position="300"/>
        <end position="319"/>
    </location>
</feature>
<keyword evidence="3" id="KW-0479">Metal-binding</keyword>
<sequence>MRKAVVLLIAITLFVRPVISQEREKPLVVTSLPPVASIIKEALGDSVEVVYLVPPGVEPHQYQLSPEQIALLKNADVIVTTGHLPAENKIIELKSEGSIEGIVLEPKDYSEYGFKYLPERWYEGKNNPHGTWLDPMNALAIAKATAVALSQLYPEKDQEFSKAFERFEEKVTTIIKAYSSIAKDKKAIIELPSQQYALEWLGIEVISSIKPEAEGPAKSIDELSTLRPDIIVYDENTPDVLKNAAYELSNRLGVPLANITVLWTDKNYTEVLIQNSKSVIGALKEEKKVVVKEGNEKVQYIAISLLTGLIVGVSIGVVIRKCPVF</sequence>
<evidence type="ECO:0000313" key="7">
    <source>
        <dbReference type="Proteomes" id="UP000324354"/>
    </source>
</evidence>
<keyword evidence="4" id="KW-0732">Signal</keyword>
<protein>
    <submittedName>
        <fullName evidence="6">ABC transporter substrate-binding protein</fullName>
    </submittedName>
</protein>
<comment type="subcellular location">
    <subcellularLocation>
        <location evidence="1">Cell envelope</location>
    </subcellularLocation>
</comment>
<keyword evidence="5" id="KW-1133">Transmembrane helix</keyword>
<proteinExistence type="predicted"/>
<reference evidence="6 7" key="1">
    <citation type="submission" date="2017-08" db="EMBL/GenBank/DDBJ databases">
        <title>Resequencing and Reannotation of the genome of Pyrococcus furiosus type strain DSM3638.</title>
        <authorList>
            <person name="Reichelt R.M."/>
            <person name="Bunk B."/>
        </authorList>
    </citation>
    <scope>NUCLEOTIDE SEQUENCE [LARGE SCALE GENOMIC DNA]</scope>
    <source>
        <strain evidence="6 7">DSM 3638</strain>
    </source>
</reference>
<keyword evidence="5" id="KW-0472">Membrane</keyword>
<evidence type="ECO:0000256" key="1">
    <source>
        <dbReference type="ARBA" id="ARBA00004196"/>
    </source>
</evidence>
<evidence type="ECO:0000256" key="5">
    <source>
        <dbReference type="SAM" id="Phobius"/>
    </source>
</evidence>
<accession>A0A5C0XNC6</accession>
<dbReference type="GO" id="GO:0030001">
    <property type="term" value="P:metal ion transport"/>
    <property type="evidence" value="ECO:0007669"/>
    <property type="project" value="InterPro"/>
</dbReference>
<dbReference type="PANTHER" id="PTHR42953:SF1">
    <property type="entry name" value="METAL-BINDING PROTEIN HI_0362-RELATED"/>
    <property type="match status" value="1"/>
</dbReference>
<evidence type="ECO:0000256" key="2">
    <source>
        <dbReference type="ARBA" id="ARBA00022448"/>
    </source>
</evidence>
<dbReference type="AlphaFoldDB" id="A0A5C0XNC6"/>
<evidence type="ECO:0000313" key="6">
    <source>
        <dbReference type="EMBL" id="QEK78081.1"/>
    </source>
</evidence>
<dbReference type="EMBL" id="CP023154">
    <property type="protein sequence ID" value="QEK78081.1"/>
    <property type="molecule type" value="Genomic_DNA"/>
</dbReference>
<dbReference type="GO" id="GO:0046872">
    <property type="term" value="F:metal ion binding"/>
    <property type="evidence" value="ECO:0007669"/>
    <property type="project" value="UniProtKB-KW"/>
</dbReference>
<gene>
    <name evidence="6" type="ORF">PFDSM3638_01790</name>
</gene>
<dbReference type="Gene3D" id="3.40.50.1980">
    <property type="entry name" value="Nitrogenase molybdenum iron protein domain"/>
    <property type="match status" value="1"/>
</dbReference>